<evidence type="ECO:0000313" key="19">
    <source>
        <dbReference type="Proteomes" id="UP000078561"/>
    </source>
</evidence>
<evidence type="ECO:0000256" key="2">
    <source>
        <dbReference type="ARBA" id="ARBA00022670"/>
    </source>
</evidence>
<dbReference type="EMBL" id="LT553414">
    <property type="protein sequence ID" value="SAM00747.1"/>
    <property type="molecule type" value="Genomic_DNA"/>
</dbReference>
<evidence type="ECO:0000313" key="18">
    <source>
        <dbReference type="EMBL" id="SAM00747.1"/>
    </source>
</evidence>
<evidence type="ECO:0000259" key="17">
    <source>
        <dbReference type="Pfam" id="PF16491"/>
    </source>
</evidence>
<comment type="similarity">
    <text evidence="12 15">Belongs to the peptidase M48A family.</text>
</comment>
<feature type="active site" evidence="13">
    <location>
        <position position="296"/>
    </location>
</feature>
<evidence type="ECO:0000256" key="5">
    <source>
        <dbReference type="ARBA" id="ARBA00022801"/>
    </source>
</evidence>
<dbReference type="OrthoDB" id="360839at2759"/>
<evidence type="ECO:0000256" key="3">
    <source>
        <dbReference type="ARBA" id="ARBA00022692"/>
    </source>
</evidence>
<dbReference type="FunFam" id="3.30.2010.10:FF:000002">
    <property type="entry name" value="CAAX prenyl protease"/>
    <property type="match status" value="1"/>
</dbReference>
<dbReference type="PANTHER" id="PTHR10120">
    <property type="entry name" value="CAAX PRENYL PROTEASE 1"/>
    <property type="match status" value="1"/>
</dbReference>
<evidence type="ECO:0000256" key="4">
    <source>
        <dbReference type="ARBA" id="ARBA00022723"/>
    </source>
</evidence>
<dbReference type="OMA" id="FVIEEKF"/>
<evidence type="ECO:0000256" key="8">
    <source>
        <dbReference type="ARBA" id="ARBA00022989"/>
    </source>
</evidence>
<evidence type="ECO:0000256" key="1">
    <source>
        <dbReference type="ARBA" id="ARBA00004477"/>
    </source>
</evidence>
<dbReference type="InterPro" id="IPR001915">
    <property type="entry name" value="Peptidase_M48"/>
</dbReference>
<name>A0A168NL26_ABSGL</name>
<feature type="active site" description="Proton donor" evidence="13">
    <location>
        <position position="377"/>
    </location>
</feature>
<dbReference type="EC" id="3.4.24.84" evidence="15"/>
<dbReference type="GO" id="GO:0071586">
    <property type="term" value="P:CAAX-box protein processing"/>
    <property type="evidence" value="ECO:0007669"/>
    <property type="project" value="UniProtKB-UniRule"/>
</dbReference>
<keyword evidence="10 15" id="KW-0472">Membrane</keyword>
<reference evidence="18" key="1">
    <citation type="submission" date="2016-04" db="EMBL/GenBank/DDBJ databases">
        <authorList>
            <person name="Evans L.H."/>
            <person name="Alamgir A."/>
            <person name="Owens N."/>
            <person name="Weber N.D."/>
            <person name="Virtaneva K."/>
            <person name="Barbian K."/>
            <person name="Babar A."/>
            <person name="Rosenke K."/>
        </authorList>
    </citation>
    <scope>NUCLEOTIDE SEQUENCE [LARGE SCALE GENOMIC DNA]</scope>
    <source>
        <strain evidence="18">CBS 101.48</strain>
    </source>
</reference>
<feature type="binding site" evidence="14">
    <location>
        <position position="373"/>
    </location>
    <ligand>
        <name>Zn(2+)</name>
        <dbReference type="ChEBI" id="CHEBI:29105"/>
        <note>catalytic</note>
    </ligand>
</feature>
<feature type="transmembrane region" description="Helical" evidence="15">
    <location>
        <begin position="193"/>
        <end position="212"/>
    </location>
</feature>
<dbReference type="InterPro" id="IPR032456">
    <property type="entry name" value="Peptidase_M48_N"/>
</dbReference>
<dbReference type="FunCoup" id="A0A168NL26">
    <property type="interactions" value="868"/>
</dbReference>
<evidence type="ECO:0000256" key="15">
    <source>
        <dbReference type="RuleBase" id="RU366005"/>
    </source>
</evidence>
<keyword evidence="6 15" id="KW-0256">Endoplasmic reticulum</keyword>
<keyword evidence="2 15" id="KW-0645">Protease</keyword>
<sequence length="448" mass="51751">MVDIAHIVESLDSIDYKQYVIGFTCLIFGFEQYLNYRQYSRYLMRDRPKELADIVTEEDFKKAQSYNLDKSQFGFVHDLVKQVESVAILHYDGMAWLWYASGRLMETYGGYGSEYQIMQSLVFSILFSWFSTVTSLPFSLYSTFVVEEKHGFNKQTLGIFFSDLLKNQLIMIVLMCPLLSACLWVMQTTGDNFFLYIWILLMAFQLFLIMIYPTVIQPLFNKLTPMEEGELRTQIESLAARIAFPLKKLYVIDGSKRSGHSNAYFYGFGKNKHIVLYDTLIDHSDNDEICAVLAHELGHWKMGHTLKLLGVTQLYAVTMFWFFSFFIHNAKFYHDFGFHTTPALIGFVLFQCVYAPVDSAISFLMHVYQRKNEYEADAFALKLGFASKLRSALIKLSIKNLGGFNMDPWYSAWNNSHPTLTERLNKLGVKPTSDKPIAVPEGESKKEL</sequence>
<feature type="domain" description="CAAX prenyl protease 1 N-terminal" evidence="17">
    <location>
        <begin position="45"/>
        <end position="222"/>
    </location>
</feature>
<keyword evidence="3 15" id="KW-0812">Transmembrane</keyword>
<keyword evidence="19" id="KW-1185">Reference proteome</keyword>
<dbReference type="InParanoid" id="A0A168NL26"/>
<comment type="cofactor">
    <cofactor evidence="14 15">
        <name>Zn(2+)</name>
        <dbReference type="ChEBI" id="CHEBI:29105"/>
    </cofactor>
    <text evidence="14 15">Binds 1 zinc ion per subunit.</text>
</comment>
<dbReference type="GO" id="GO:0005789">
    <property type="term" value="C:endoplasmic reticulum membrane"/>
    <property type="evidence" value="ECO:0007669"/>
    <property type="project" value="UniProtKB-SubCell"/>
</dbReference>
<evidence type="ECO:0000256" key="12">
    <source>
        <dbReference type="ARBA" id="ARBA00060927"/>
    </source>
</evidence>
<evidence type="ECO:0000259" key="16">
    <source>
        <dbReference type="Pfam" id="PF01435"/>
    </source>
</evidence>
<comment type="caution">
    <text evidence="15">Lacks conserved residue(s) required for the propagation of feature annotation.</text>
</comment>
<evidence type="ECO:0000256" key="13">
    <source>
        <dbReference type="PIRSR" id="PIRSR627057-1"/>
    </source>
</evidence>
<keyword evidence="7 14" id="KW-0862">Zinc</keyword>
<gene>
    <name evidence="18" type="primary">ABSGL_06470.1 scaffold 8356</name>
</gene>
<feature type="domain" description="Peptidase M48" evidence="16">
    <location>
        <begin position="226"/>
        <end position="427"/>
    </location>
</feature>
<feature type="transmembrane region" description="Helical" evidence="15">
    <location>
        <begin position="343"/>
        <end position="364"/>
    </location>
</feature>
<feature type="transmembrane region" description="Helical" evidence="15">
    <location>
        <begin position="308"/>
        <end position="328"/>
    </location>
</feature>
<feature type="transmembrane region" description="Helical" evidence="15">
    <location>
        <begin position="169"/>
        <end position="187"/>
    </location>
</feature>
<evidence type="ECO:0000256" key="14">
    <source>
        <dbReference type="PIRSR" id="PIRSR627057-2"/>
    </source>
</evidence>
<dbReference type="Pfam" id="PF16491">
    <property type="entry name" value="Peptidase_M48_N"/>
    <property type="match status" value="1"/>
</dbReference>
<dbReference type="Gene3D" id="3.30.2010.10">
    <property type="entry name" value="Metalloproteases ('zincins'), catalytic domain"/>
    <property type="match status" value="1"/>
</dbReference>
<evidence type="ECO:0000256" key="9">
    <source>
        <dbReference type="ARBA" id="ARBA00023049"/>
    </source>
</evidence>
<evidence type="ECO:0000256" key="10">
    <source>
        <dbReference type="ARBA" id="ARBA00023136"/>
    </source>
</evidence>
<evidence type="ECO:0000256" key="6">
    <source>
        <dbReference type="ARBA" id="ARBA00022824"/>
    </source>
</evidence>
<comment type="function">
    <text evidence="15">Proteolytically removes the C-terminal three residues of farnesylated proteins.</text>
</comment>
<dbReference type="InterPro" id="IPR027057">
    <property type="entry name" value="CAXX_Prtase_1"/>
</dbReference>
<dbReference type="Pfam" id="PF01435">
    <property type="entry name" value="Peptidase_M48"/>
    <property type="match status" value="1"/>
</dbReference>
<feature type="binding site" evidence="14">
    <location>
        <position position="295"/>
    </location>
    <ligand>
        <name>Zn(2+)</name>
        <dbReference type="ChEBI" id="CHEBI:29105"/>
        <note>catalytic</note>
    </ligand>
</feature>
<protein>
    <recommendedName>
        <fullName evidence="15">CAAX prenyl protease</fullName>
        <ecNumber evidence="15">3.4.24.84</ecNumber>
    </recommendedName>
</protein>
<comment type="catalytic activity">
    <reaction evidence="11 15">
        <text>Hydrolyzes the peptide bond -P2-(S-farnesyl or geranylgeranyl)C-P1'-P2'-P3'-COOH where P1' and P2' are amino acids with aliphatic side chains and P3' is any C-terminal residue.</text>
        <dbReference type="EC" id="3.4.24.84"/>
    </reaction>
</comment>
<dbReference type="GO" id="GO:0004222">
    <property type="term" value="F:metalloendopeptidase activity"/>
    <property type="evidence" value="ECO:0007669"/>
    <property type="project" value="UniProtKB-UniRule"/>
</dbReference>
<proteinExistence type="inferred from homology"/>
<keyword evidence="5 15" id="KW-0378">Hydrolase</keyword>
<accession>A0A168NL26</accession>
<evidence type="ECO:0000256" key="7">
    <source>
        <dbReference type="ARBA" id="ARBA00022833"/>
    </source>
</evidence>
<comment type="subcellular location">
    <subcellularLocation>
        <location evidence="1 15">Endoplasmic reticulum membrane</location>
        <topology evidence="1 15">Multi-pass membrane protein</topology>
    </subcellularLocation>
</comment>
<evidence type="ECO:0000256" key="11">
    <source>
        <dbReference type="ARBA" id="ARBA00044456"/>
    </source>
</evidence>
<feature type="binding site" evidence="14">
    <location>
        <position position="299"/>
    </location>
    <ligand>
        <name>Zn(2+)</name>
        <dbReference type="ChEBI" id="CHEBI:29105"/>
        <note>catalytic</note>
    </ligand>
</feature>
<dbReference type="AlphaFoldDB" id="A0A168NL26"/>
<organism evidence="18">
    <name type="scientific">Absidia glauca</name>
    <name type="common">Pin mould</name>
    <dbReference type="NCBI Taxonomy" id="4829"/>
    <lineage>
        <taxon>Eukaryota</taxon>
        <taxon>Fungi</taxon>
        <taxon>Fungi incertae sedis</taxon>
        <taxon>Mucoromycota</taxon>
        <taxon>Mucoromycotina</taxon>
        <taxon>Mucoromycetes</taxon>
        <taxon>Mucorales</taxon>
        <taxon>Cunninghamellaceae</taxon>
        <taxon>Absidia</taxon>
    </lineage>
</organism>
<keyword evidence="9 15" id="KW-0482">Metalloprotease</keyword>
<dbReference type="Proteomes" id="UP000078561">
    <property type="component" value="Unassembled WGS sequence"/>
</dbReference>
<keyword evidence="4 14" id="KW-0479">Metal-binding</keyword>
<keyword evidence="8 15" id="KW-1133">Transmembrane helix</keyword>
<dbReference type="GO" id="GO:0046872">
    <property type="term" value="F:metal ion binding"/>
    <property type="evidence" value="ECO:0007669"/>
    <property type="project" value="UniProtKB-UniRule"/>
</dbReference>
<dbReference type="STRING" id="4829.A0A168NL26"/>
<dbReference type="CDD" id="cd07343">
    <property type="entry name" value="M48A_Zmpste24p_like"/>
    <property type="match status" value="1"/>
</dbReference>